<evidence type="ECO:0000256" key="1">
    <source>
        <dbReference type="SAM" id="Coils"/>
    </source>
</evidence>
<dbReference type="EMBL" id="SJDL01000005">
    <property type="protein sequence ID" value="TBW58227.1"/>
    <property type="molecule type" value="Genomic_DNA"/>
</dbReference>
<dbReference type="Proteomes" id="UP000313645">
    <property type="component" value="Unassembled WGS sequence"/>
</dbReference>
<comment type="caution">
    <text evidence="2">The sequence shown here is derived from an EMBL/GenBank/DDBJ whole genome shotgun (WGS) entry which is preliminary data.</text>
</comment>
<proteinExistence type="predicted"/>
<feature type="coiled-coil region" evidence="1">
    <location>
        <begin position="514"/>
        <end position="620"/>
    </location>
</feature>
<feature type="coiled-coil region" evidence="1">
    <location>
        <begin position="313"/>
        <end position="442"/>
    </location>
</feature>
<evidence type="ECO:0000313" key="3">
    <source>
        <dbReference type="Proteomes" id="UP000313645"/>
    </source>
</evidence>
<keyword evidence="3" id="KW-1185">Reference proteome</keyword>
<keyword evidence="1" id="KW-0175">Coiled coil</keyword>
<organism evidence="2 3">
    <name type="scientific">Marinobacter halodurans</name>
    <dbReference type="NCBI Taxonomy" id="2528979"/>
    <lineage>
        <taxon>Bacteria</taxon>
        <taxon>Pseudomonadati</taxon>
        <taxon>Pseudomonadota</taxon>
        <taxon>Gammaproteobacteria</taxon>
        <taxon>Pseudomonadales</taxon>
        <taxon>Marinobacteraceae</taxon>
        <taxon>Marinobacter</taxon>
    </lineage>
</organism>
<gene>
    <name evidence="2" type="ORF">EZI54_04500</name>
</gene>
<name>A0ABY1ZNW4_9GAMM</name>
<accession>A0ABY1ZNW4</accession>
<evidence type="ECO:0000313" key="2">
    <source>
        <dbReference type="EMBL" id="TBW58227.1"/>
    </source>
</evidence>
<sequence length="983" mass="110530">MPQSEAQAYFRFGIRRLVLVDSAGFCYVEIPLNQHALLLGSGNLGKSSLLNSLRLFLLPESNFRNSKNKFAFRNASAGSFYTNEESYQHYFPSQSSFLIMEVESPSGTHCQVLYREHSSQLSYGRIFVPVAYDQLRGLFWHCAEDDADGIGEAVSGLSVGKVTEALKKLSRDTVVTSDPGKLKSMLYSSDLMSPDAVRYSVLPLADPDERKIQSLRTLILLLFEMKADDKAMAHAVASIIEADKKFADDAFELDIDQFLERHDQLKRRQEHLTRIESARPQFDKLQAAFERYQTLTRTQHDFAAFRDGLAQALKDIGQQRQDADRERDDLQGTLKQSQKQLNTLKTDQNRLEGEIKAQKSVLTKAEKTQSDGEILVSRYGDMSSEEIQAALDEALEDSQAQLNALNSAAQAEQRKIQLNKNIEKLEADLKSVTEREQRAQWQLQNQLEDDVVAPLRAVNPRLVSASPGQALDDEIKATLSRMAALFEKTEQGYNWFDTALPARAAQADDFPAQRRKLDGELNAARRQLAELDENASGGPDRAQRIQQAEKDIAATRKDLDILKRLPSAATNIEDAGQAIDEANRTLSELEEKMAIERERVEAVGAKLDKAQTAAKRAQERQTELLHLQNNVTADQRRFPSLQSVEVDEPLAADALTVARQDDIRSGLEEMERLRFSILESLRRLVNKGIGEDREGALESDSPSWQTIRDTFKSLSDLFAGLAESGRVLREQIDSHNETVASYRQALKANSEHIRRFETALNRELDGVTINDLVEIRVDIHTDPKFHNLVEESAAIDPYASGKLQSDAFYDRLRVFVAEFFGDQKSGNRLTMDKVVTGVSYRTRKQSAASLDTKGQSTSTTALINLELVHRLLRRVLYPQISLSFPMVLDELASVDVSQVPALLERLQHQGFNLFSAATHSASPELIFQVGRHLEVGQMRTDRPYSASRNLVFWGGPEGFSNRDGLAEWFDQTQHHLLDVSDEQ</sequence>
<evidence type="ECO:0008006" key="4">
    <source>
        <dbReference type="Google" id="ProtNLM"/>
    </source>
</evidence>
<protein>
    <recommendedName>
        <fullName evidence="4">Chromosome segregation ATPase</fullName>
    </recommendedName>
</protein>
<reference evidence="2 3" key="1">
    <citation type="submission" date="2019-02" db="EMBL/GenBank/DDBJ databases">
        <title>Marinobacter halodurans sp. nov., a marine bacterium isolated from sea tidal flat.</title>
        <authorList>
            <person name="Yoo Y."/>
            <person name="Lee D.W."/>
            <person name="Kim B.S."/>
            <person name="Kim J.-J."/>
        </authorList>
    </citation>
    <scope>NUCLEOTIDE SEQUENCE [LARGE SCALE GENOMIC DNA]</scope>
    <source>
        <strain evidence="2 3">YJ-S3-2</strain>
    </source>
</reference>